<feature type="chain" id="PRO_5012058993" description="Cellulase" evidence="10">
    <location>
        <begin position="22"/>
        <end position="315"/>
    </location>
</feature>
<organism evidence="12 13">
    <name type="scientific">Folsomia candida</name>
    <name type="common">Springtail</name>
    <dbReference type="NCBI Taxonomy" id="158441"/>
    <lineage>
        <taxon>Eukaryota</taxon>
        <taxon>Metazoa</taxon>
        <taxon>Ecdysozoa</taxon>
        <taxon>Arthropoda</taxon>
        <taxon>Hexapoda</taxon>
        <taxon>Collembola</taxon>
        <taxon>Entomobryomorpha</taxon>
        <taxon>Isotomoidea</taxon>
        <taxon>Isotomidae</taxon>
        <taxon>Proisotominae</taxon>
        <taxon>Folsomia</taxon>
    </lineage>
</organism>
<evidence type="ECO:0000313" key="13">
    <source>
        <dbReference type="Proteomes" id="UP000198287"/>
    </source>
</evidence>
<dbReference type="EC" id="3.2.1.4" evidence="3 9"/>
<dbReference type="PANTHER" id="PTHR39730:SF1">
    <property type="entry name" value="ENDOGLUCANASE 1"/>
    <property type="match status" value="1"/>
</dbReference>
<dbReference type="SUPFAM" id="SSF50685">
    <property type="entry name" value="Barwin-like endoglucanases"/>
    <property type="match status" value="1"/>
</dbReference>
<dbReference type="InterPro" id="IPR036908">
    <property type="entry name" value="RlpA-like_sf"/>
</dbReference>
<dbReference type="OrthoDB" id="10035502at2759"/>
<comment type="similarity">
    <text evidence="2">Belongs to the glycosyl hydrolase 45 (cellulase K) family.</text>
</comment>
<dbReference type="GO" id="GO:0030245">
    <property type="term" value="P:cellulose catabolic process"/>
    <property type="evidence" value="ECO:0007669"/>
    <property type="project" value="UniProtKB-KW"/>
</dbReference>
<comment type="catalytic activity">
    <reaction evidence="1 9">
        <text>Endohydrolysis of (1-&gt;4)-beta-D-glucosidic linkages in cellulose, lichenin and cereal beta-D-glucans.</text>
        <dbReference type="EC" id="3.2.1.4"/>
    </reaction>
</comment>
<evidence type="ECO:0000256" key="7">
    <source>
        <dbReference type="ARBA" id="ARBA00023295"/>
    </source>
</evidence>
<dbReference type="AlphaFoldDB" id="A0A226EJL6"/>
<evidence type="ECO:0000313" key="12">
    <source>
        <dbReference type="EMBL" id="OXA57317.1"/>
    </source>
</evidence>
<dbReference type="CDD" id="cd22278">
    <property type="entry name" value="DPBB_GH45_endoglucanase"/>
    <property type="match status" value="1"/>
</dbReference>
<evidence type="ECO:0000256" key="3">
    <source>
        <dbReference type="ARBA" id="ARBA00012601"/>
    </source>
</evidence>
<dbReference type="InterPro" id="IPR003609">
    <property type="entry name" value="Pan_app"/>
</dbReference>
<dbReference type="STRING" id="158441.A0A226EJL6"/>
<dbReference type="PANTHER" id="PTHR39730">
    <property type="entry name" value="ENDOGLUCANASE 1"/>
    <property type="match status" value="1"/>
</dbReference>
<keyword evidence="8" id="KW-0624">Polysaccharide degradation</keyword>
<evidence type="ECO:0000256" key="2">
    <source>
        <dbReference type="ARBA" id="ARBA00007793"/>
    </source>
</evidence>
<name>A0A226EJL6_FOLCA</name>
<dbReference type="Gene3D" id="3.50.4.10">
    <property type="entry name" value="Hepatocyte Growth Factor"/>
    <property type="match status" value="1"/>
</dbReference>
<dbReference type="InterPro" id="IPR052288">
    <property type="entry name" value="GH45_Enzymes"/>
</dbReference>
<evidence type="ECO:0000256" key="8">
    <source>
        <dbReference type="ARBA" id="ARBA00023326"/>
    </source>
</evidence>
<gene>
    <name evidence="12" type="ORF">Fcan01_06460</name>
</gene>
<proteinExistence type="inferred from homology"/>
<evidence type="ECO:0000256" key="1">
    <source>
        <dbReference type="ARBA" id="ARBA00000966"/>
    </source>
</evidence>
<feature type="active site" description="Nucleophile" evidence="9">
    <location>
        <position position="120"/>
    </location>
</feature>
<comment type="caution">
    <text evidence="12">The sequence shown here is derived from an EMBL/GenBank/DDBJ whole genome shotgun (WGS) entry which is preliminary data.</text>
</comment>
<evidence type="ECO:0000259" key="11">
    <source>
        <dbReference type="PROSITE" id="PS01140"/>
    </source>
</evidence>
<keyword evidence="13" id="KW-1185">Reference proteome</keyword>
<evidence type="ECO:0000256" key="9">
    <source>
        <dbReference type="PROSITE-ProRule" id="PRU10069"/>
    </source>
</evidence>
<dbReference type="GO" id="GO:0008810">
    <property type="term" value="F:cellulase activity"/>
    <property type="evidence" value="ECO:0007669"/>
    <property type="project" value="UniProtKB-EC"/>
</dbReference>
<dbReference type="Gene3D" id="2.40.40.10">
    <property type="entry name" value="RlpA-like domain"/>
    <property type="match status" value="1"/>
</dbReference>
<evidence type="ECO:0000256" key="5">
    <source>
        <dbReference type="ARBA" id="ARBA00023001"/>
    </source>
</evidence>
<dbReference type="Pfam" id="PF14295">
    <property type="entry name" value="PAN_4"/>
    <property type="match status" value="1"/>
</dbReference>
<feature type="domain" description="Glycosyl hydrolases family 45 active site" evidence="11">
    <location>
        <begin position="115"/>
        <end position="126"/>
    </location>
</feature>
<dbReference type="PROSITE" id="PS01140">
    <property type="entry name" value="GLYCOSYL_HYDROL_F45"/>
    <property type="match status" value="1"/>
</dbReference>
<protein>
    <recommendedName>
        <fullName evidence="3 9">Cellulase</fullName>
        <ecNumber evidence="3 9">3.2.1.4</ecNumber>
    </recommendedName>
</protein>
<sequence length="315" mass="33267">MANTQISSLCLAIFLLDLANGAVNWNGNNWAMKCDFNGNNLSNVKISSDKCGGKCAETSGCTHFTWTNYNGGTCWMKSGNVSPNDAFETSDSSMVCGYMETSGGGGGGGSQSGKTTRYWDCCKPSCSWNDKAAVTRPVKSCAKNGIDVLGVNEKSGCDGGPSYTCNNQIPFVGGNNVAYGFAAANIPGSNERGWCCACYELTFTSGPVNGQKMVVQVTNTGGDLGANHFDLQIPGGGVGIFNGCQSQWNAPANGWGDRYGGVSSIEGCNDLPAAIREGCKWRFVWFKNADNPTMTFRPVTCPSELTSKSGCIRTQ</sequence>
<dbReference type="InterPro" id="IPR000334">
    <property type="entry name" value="Glyco_hydro_45"/>
</dbReference>
<keyword evidence="7" id="KW-0326">Glycosidase</keyword>
<keyword evidence="4" id="KW-0378">Hydrolase</keyword>
<accession>A0A226EJL6</accession>
<evidence type="ECO:0000256" key="10">
    <source>
        <dbReference type="SAM" id="SignalP"/>
    </source>
</evidence>
<keyword evidence="6" id="KW-0119">Carbohydrate metabolism</keyword>
<dbReference type="Pfam" id="PF02015">
    <property type="entry name" value="Glyco_hydro_45"/>
    <property type="match status" value="1"/>
</dbReference>
<dbReference type="Proteomes" id="UP000198287">
    <property type="component" value="Unassembled WGS sequence"/>
</dbReference>
<feature type="signal peptide" evidence="10">
    <location>
        <begin position="1"/>
        <end position="21"/>
    </location>
</feature>
<dbReference type="EMBL" id="LNIX01000003">
    <property type="protein sequence ID" value="OXA57317.1"/>
    <property type="molecule type" value="Genomic_DNA"/>
</dbReference>
<reference evidence="12 13" key="1">
    <citation type="submission" date="2015-12" db="EMBL/GenBank/DDBJ databases">
        <title>The genome of Folsomia candida.</title>
        <authorList>
            <person name="Faddeeva A."/>
            <person name="Derks M.F."/>
            <person name="Anvar Y."/>
            <person name="Smit S."/>
            <person name="Van Straalen N."/>
            <person name="Roelofs D."/>
        </authorList>
    </citation>
    <scope>NUCLEOTIDE SEQUENCE [LARGE SCALE GENOMIC DNA]</scope>
    <source>
        <strain evidence="12 13">VU population</strain>
        <tissue evidence="12">Whole body</tissue>
    </source>
</reference>
<keyword evidence="10" id="KW-0732">Signal</keyword>
<evidence type="ECO:0000256" key="4">
    <source>
        <dbReference type="ARBA" id="ARBA00022801"/>
    </source>
</evidence>
<evidence type="ECO:0000256" key="6">
    <source>
        <dbReference type="ARBA" id="ARBA00023277"/>
    </source>
</evidence>
<dbReference type="OMA" id="FNACTNQ"/>
<keyword evidence="5" id="KW-0136">Cellulose degradation</keyword>